<name>A0A2Z6PCJ8_TRISU</name>
<dbReference type="AlphaFoldDB" id="A0A2Z6PCJ8"/>
<dbReference type="PANTHER" id="PTHR33116">
    <property type="entry name" value="REVERSE TRANSCRIPTASE ZINC-BINDING DOMAIN-CONTAINING PROTEIN-RELATED-RELATED"/>
    <property type="match status" value="1"/>
</dbReference>
<dbReference type="PROSITE" id="PS50878">
    <property type="entry name" value="RT_POL"/>
    <property type="match status" value="1"/>
</dbReference>
<dbReference type="InterPro" id="IPR000477">
    <property type="entry name" value="RT_dom"/>
</dbReference>
<protein>
    <recommendedName>
        <fullName evidence="1">Reverse transcriptase domain-containing protein</fullName>
    </recommendedName>
</protein>
<gene>
    <name evidence="2" type="ORF">TSUD_324640</name>
</gene>
<dbReference type="OrthoDB" id="2287349at2759"/>
<accession>A0A2Z6PCJ8</accession>
<feature type="domain" description="Reverse transcriptase" evidence="1">
    <location>
        <begin position="1"/>
        <end position="140"/>
    </location>
</feature>
<dbReference type="EMBL" id="DF973918">
    <property type="protein sequence ID" value="GAU42409.1"/>
    <property type="molecule type" value="Genomic_DNA"/>
</dbReference>
<proteinExistence type="predicted"/>
<dbReference type="PANTHER" id="PTHR33116:SF78">
    <property type="entry name" value="OS12G0587133 PROTEIN"/>
    <property type="match status" value="1"/>
</dbReference>
<evidence type="ECO:0000313" key="3">
    <source>
        <dbReference type="Proteomes" id="UP000242715"/>
    </source>
</evidence>
<keyword evidence="3" id="KW-1185">Reference proteome</keyword>
<reference evidence="3" key="1">
    <citation type="journal article" date="2017" name="Front. Plant Sci.">
        <title>Climate Clever Clovers: New Paradigm to Reduce the Environmental Footprint of Ruminants by Breeding Low Methanogenic Forages Utilizing Haplotype Variation.</title>
        <authorList>
            <person name="Kaur P."/>
            <person name="Appels R."/>
            <person name="Bayer P.E."/>
            <person name="Keeble-Gagnere G."/>
            <person name="Wang J."/>
            <person name="Hirakawa H."/>
            <person name="Shirasawa K."/>
            <person name="Vercoe P."/>
            <person name="Stefanova K."/>
            <person name="Durmic Z."/>
            <person name="Nichols P."/>
            <person name="Revell C."/>
            <person name="Isobe S.N."/>
            <person name="Edwards D."/>
            <person name="Erskine W."/>
        </authorList>
    </citation>
    <scope>NUCLEOTIDE SEQUENCE [LARGE SCALE GENOMIC DNA]</scope>
    <source>
        <strain evidence="3">cv. Daliak</strain>
    </source>
</reference>
<dbReference type="Proteomes" id="UP000242715">
    <property type="component" value="Unassembled WGS sequence"/>
</dbReference>
<evidence type="ECO:0000313" key="2">
    <source>
        <dbReference type="EMBL" id="GAU42409.1"/>
    </source>
</evidence>
<evidence type="ECO:0000259" key="1">
    <source>
        <dbReference type="PROSITE" id="PS50878"/>
    </source>
</evidence>
<organism evidence="2 3">
    <name type="scientific">Trifolium subterraneum</name>
    <name type="common">Subterranean clover</name>
    <dbReference type="NCBI Taxonomy" id="3900"/>
    <lineage>
        <taxon>Eukaryota</taxon>
        <taxon>Viridiplantae</taxon>
        <taxon>Streptophyta</taxon>
        <taxon>Embryophyta</taxon>
        <taxon>Tracheophyta</taxon>
        <taxon>Spermatophyta</taxon>
        <taxon>Magnoliopsida</taxon>
        <taxon>eudicotyledons</taxon>
        <taxon>Gunneridae</taxon>
        <taxon>Pentapetalae</taxon>
        <taxon>rosids</taxon>
        <taxon>fabids</taxon>
        <taxon>Fabales</taxon>
        <taxon>Fabaceae</taxon>
        <taxon>Papilionoideae</taxon>
        <taxon>50 kb inversion clade</taxon>
        <taxon>NPAAA clade</taxon>
        <taxon>Hologalegina</taxon>
        <taxon>IRL clade</taxon>
        <taxon>Trifolieae</taxon>
        <taxon>Trifolium</taxon>
    </lineage>
</organism>
<sequence length="514" mass="59640">MSVLINGSPTEEINIRRGLKQGDPLAPLLFLLVAEGLGGLMRRAVEVNRFKPMLVGREGVPISILQYVDDTLFIGEATVENLWTLKAILRGFEMASGLKVNFWKSCLIGINVNDDFLGMATDFLNCRRGQTPFKYLGLPVGANPRKFSTWEPMLNAIRGRLGAWGNKFVSSKDSTKLPVEWFVKKEQNLLGKRDDICKPKREAGLGIRDLRLVNISLLAKWRWNLLSSNSEVWKDVVVAKYGQQIIGKGNLGESDASRLASKWWTDVCNLDTGSNWFSDAVEKRVGDGNLTKFWSDIWIGNQSLQQRFPRIYSVSNQKGNTIASMGRWDGNEWRWEFIWRRNFFGWEEPYKTELMEVLQQFVPSEREDCWVWRENREEGFLVKDCYVLVQRKFTVRREMEPVVEFAFTNLWKGGTPSKQWKTQSTCSFIARTPPQPGCGKDKRSKECLIMIWNSFMWSIWKSRNDCIFNNKAVVMDELVDLIKFQAWKWFIGRTAKSPCLLYEWRWNPIDCFHR</sequence>
<dbReference type="Pfam" id="PF00078">
    <property type="entry name" value="RVT_1"/>
    <property type="match status" value="1"/>
</dbReference>